<comment type="caution">
    <text evidence="11">The sequence shown here is derived from an EMBL/GenBank/DDBJ whole genome shotgun (WGS) entry which is preliminary data.</text>
</comment>
<name>A0ABW4QAV3_9MICC</name>
<keyword evidence="6" id="KW-0479">Metal-binding</keyword>
<keyword evidence="12" id="KW-1185">Reference proteome</keyword>
<evidence type="ECO:0000256" key="5">
    <source>
        <dbReference type="ARBA" id="ARBA00018141"/>
    </source>
</evidence>
<accession>A0ABW4QAV3</accession>
<evidence type="ECO:0000313" key="12">
    <source>
        <dbReference type="Proteomes" id="UP001597307"/>
    </source>
</evidence>
<proteinExistence type="inferred from homology"/>
<organism evidence="11 12">
    <name type="scientific">Arthrobacter flavus</name>
    <dbReference type="NCBI Taxonomy" id="95172"/>
    <lineage>
        <taxon>Bacteria</taxon>
        <taxon>Bacillati</taxon>
        <taxon>Actinomycetota</taxon>
        <taxon>Actinomycetes</taxon>
        <taxon>Micrococcales</taxon>
        <taxon>Micrococcaceae</taxon>
        <taxon>Arthrobacter</taxon>
    </lineage>
</organism>
<evidence type="ECO:0000256" key="10">
    <source>
        <dbReference type="ARBA" id="ARBA00048807"/>
    </source>
</evidence>
<comment type="cofactor">
    <cofactor evidence="1">
        <name>Zn(2+)</name>
        <dbReference type="ChEBI" id="CHEBI:29105"/>
    </cofactor>
</comment>
<evidence type="ECO:0000256" key="4">
    <source>
        <dbReference type="ARBA" id="ARBA00012982"/>
    </source>
</evidence>
<protein>
    <recommendedName>
        <fullName evidence="5">6-carboxy-5,6,7,8-tetrahydropterin synthase</fullName>
        <ecNumber evidence="4">4.1.2.50</ecNumber>
    </recommendedName>
    <alternativeName>
        <fullName evidence="9">Queuosine biosynthesis protein QueD</fullName>
    </alternativeName>
</protein>
<sequence length="132" mass="14633">MYRLTVRDHVMIAHSLPDPFFGPAQGLHGATLVVEVTWRRRELTQHAVVIDIGEATAILGEVLDGLRYKNLDEHPDFTGVLSTTEAVARYIADQLSTRFDTAPFAGLDVVLREHPDAWAGYSVEFDSADVRG</sequence>
<evidence type="ECO:0000256" key="1">
    <source>
        <dbReference type="ARBA" id="ARBA00001947"/>
    </source>
</evidence>
<dbReference type="InterPro" id="IPR038418">
    <property type="entry name" value="6-PTP_synth/QueD_sf"/>
</dbReference>
<comment type="catalytic activity">
    <reaction evidence="10">
        <text>7,8-dihydroneopterin 3'-triphosphate + H2O = 6-carboxy-5,6,7,8-tetrahydropterin + triphosphate + acetaldehyde + 2 H(+)</text>
        <dbReference type="Rhea" id="RHEA:27966"/>
        <dbReference type="ChEBI" id="CHEBI:15343"/>
        <dbReference type="ChEBI" id="CHEBI:15377"/>
        <dbReference type="ChEBI" id="CHEBI:15378"/>
        <dbReference type="ChEBI" id="CHEBI:18036"/>
        <dbReference type="ChEBI" id="CHEBI:58462"/>
        <dbReference type="ChEBI" id="CHEBI:61032"/>
        <dbReference type="EC" id="4.1.2.50"/>
    </reaction>
</comment>
<dbReference type="RefSeq" id="WP_343881027.1">
    <property type="nucleotide sequence ID" value="NZ_BAAAIJ010000051.1"/>
</dbReference>
<evidence type="ECO:0000256" key="7">
    <source>
        <dbReference type="ARBA" id="ARBA00022833"/>
    </source>
</evidence>
<dbReference type="SUPFAM" id="SSF55620">
    <property type="entry name" value="Tetrahydrobiopterin biosynthesis enzymes-like"/>
    <property type="match status" value="1"/>
</dbReference>
<keyword evidence="7" id="KW-0862">Zinc</keyword>
<comment type="similarity">
    <text evidence="3">Belongs to the PTPS family. QueD subfamily.</text>
</comment>
<dbReference type="InterPro" id="IPR007115">
    <property type="entry name" value="6-PTP_synth/QueD"/>
</dbReference>
<dbReference type="EMBL" id="JBHUGA010000060">
    <property type="protein sequence ID" value="MFD1847825.1"/>
    <property type="molecule type" value="Genomic_DNA"/>
</dbReference>
<dbReference type="Gene3D" id="3.30.479.10">
    <property type="entry name" value="6-pyruvoyl tetrahydropterin synthase/QueD"/>
    <property type="match status" value="1"/>
</dbReference>
<keyword evidence="8" id="KW-0456">Lyase</keyword>
<evidence type="ECO:0000256" key="3">
    <source>
        <dbReference type="ARBA" id="ARBA00008900"/>
    </source>
</evidence>
<evidence type="ECO:0000256" key="2">
    <source>
        <dbReference type="ARBA" id="ARBA00005061"/>
    </source>
</evidence>
<dbReference type="EC" id="4.1.2.50" evidence="4"/>
<evidence type="ECO:0000256" key="9">
    <source>
        <dbReference type="ARBA" id="ARBA00031449"/>
    </source>
</evidence>
<dbReference type="PANTHER" id="PTHR12589:SF7">
    <property type="entry name" value="6-PYRUVOYL TETRAHYDROBIOPTERIN SYNTHASE"/>
    <property type="match status" value="1"/>
</dbReference>
<dbReference type="Pfam" id="PF01242">
    <property type="entry name" value="PTPS"/>
    <property type="match status" value="1"/>
</dbReference>
<reference evidence="12" key="1">
    <citation type="journal article" date="2019" name="Int. J. Syst. Evol. Microbiol.">
        <title>The Global Catalogue of Microorganisms (GCM) 10K type strain sequencing project: providing services to taxonomists for standard genome sequencing and annotation.</title>
        <authorList>
            <consortium name="The Broad Institute Genomics Platform"/>
            <consortium name="The Broad Institute Genome Sequencing Center for Infectious Disease"/>
            <person name="Wu L."/>
            <person name="Ma J."/>
        </authorList>
    </citation>
    <scope>NUCLEOTIDE SEQUENCE [LARGE SCALE GENOMIC DNA]</scope>
    <source>
        <strain evidence="12">JCM 11496</strain>
    </source>
</reference>
<gene>
    <name evidence="11" type="ORF">ACFSFX_14640</name>
</gene>
<dbReference type="PANTHER" id="PTHR12589">
    <property type="entry name" value="PYRUVOYL TETRAHYDROBIOPTERIN SYNTHASE"/>
    <property type="match status" value="1"/>
</dbReference>
<comment type="pathway">
    <text evidence="2">Purine metabolism; 7-cyano-7-deazaguanine biosynthesis.</text>
</comment>
<evidence type="ECO:0000256" key="8">
    <source>
        <dbReference type="ARBA" id="ARBA00023239"/>
    </source>
</evidence>
<evidence type="ECO:0000256" key="6">
    <source>
        <dbReference type="ARBA" id="ARBA00022723"/>
    </source>
</evidence>
<evidence type="ECO:0000313" key="11">
    <source>
        <dbReference type="EMBL" id="MFD1847825.1"/>
    </source>
</evidence>
<dbReference type="Proteomes" id="UP001597307">
    <property type="component" value="Unassembled WGS sequence"/>
</dbReference>